<sequence length="431" mass="46295">MKSGFLAGKKGTSGSKRAAGATPYAANRPAADEHASSSRPSNEDSKKPSQQPQQQPQSSSHASPGASKPATAQRSNGRPKAAGRSSSNAGPRQPGRPPGAVAAPKSEDYPPDSVHYFTLQVMWRKREFPGEAAFRVYVAISAVRKAAAEYAEQIEQALSWVLGEENPEMAMAAGMGCDADRVAKAERDYDMQTVVANIARSGMQPIEYLLRGLAGALLPPSGLEVHLEATCGPFINRVGDSFGRATASLLANIVQTLVSSWTDPSSDILQAYWALYQDLFGPSFAQVLKQHKKCQFKTGSCRSREDAIEDTKTMQAAAAAVQQGIRKCMATASTIGYELLYILHTKADKHIRTIGREHVEMLLESILEVARELPSCGAAPGSAAGPQAARETPRPRGARLKVLPMTIFHVLAQICIMEPSLMQISCQECET</sequence>
<keyword evidence="3" id="KW-1185">Reference proteome</keyword>
<feature type="compositionally biased region" description="Low complexity" evidence="1">
    <location>
        <begin position="89"/>
        <end position="104"/>
    </location>
</feature>
<accession>A0AAV1I2F7</accession>
<feature type="compositionally biased region" description="Low complexity" evidence="1">
    <location>
        <begin position="48"/>
        <end position="70"/>
    </location>
</feature>
<dbReference type="EMBL" id="CAUYUE010000004">
    <property type="protein sequence ID" value="CAK0770065.1"/>
    <property type="molecule type" value="Genomic_DNA"/>
</dbReference>
<gene>
    <name evidence="2" type="ORF">CVIRNUC_003730</name>
</gene>
<dbReference type="Proteomes" id="UP001314263">
    <property type="component" value="Unassembled WGS sequence"/>
</dbReference>
<protein>
    <submittedName>
        <fullName evidence="2">Uncharacterized protein</fullName>
    </submittedName>
</protein>
<organism evidence="2 3">
    <name type="scientific">Coccomyxa viridis</name>
    <dbReference type="NCBI Taxonomy" id="1274662"/>
    <lineage>
        <taxon>Eukaryota</taxon>
        <taxon>Viridiplantae</taxon>
        <taxon>Chlorophyta</taxon>
        <taxon>core chlorophytes</taxon>
        <taxon>Trebouxiophyceae</taxon>
        <taxon>Trebouxiophyceae incertae sedis</taxon>
        <taxon>Coccomyxaceae</taxon>
        <taxon>Coccomyxa</taxon>
    </lineage>
</organism>
<evidence type="ECO:0000313" key="3">
    <source>
        <dbReference type="Proteomes" id="UP001314263"/>
    </source>
</evidence>
<dbReference type="AlphaFoldDB" id="A0AAV1I2F7"/>
<evidence type="ECO:0000313" key="2">
    <source>
        <dbReference type="EMBL" id="CAK0770065.1"/>
    </source>
</evidence>
<feature type="compositionally biased region" description="Basic and acidic residues" evidence="1">
    <location>
        <begin position="30"/>
        <end position="47"/>
    </location>
</feature>
<proteinExistence type="predicted"/>
<evidence type="ECO:0000256" key="1">
    <source>
        <dbReference type="SAM" id="MobiDB-lite"/>
    </source>
</evidence>
<comment type="caution">
    <text evidence="2">The sequence shown here is derived from an EMBL/GenBank/DDBJ whole genome shotgun (WGS) entry which is preliminary data.</text>
</comment>
<reference evidence="2 3" key="1">
    <citation type="submission" date="2023-10" db="EMBL/GenBank/DDBJ databases">
        <authorList>
            <person name="Maclean D."/>
            <person name="Macfadyen A."/>
        </authorList>
    </citation>
    <scope>NUCLEOTIDE SEQUENCE [LARGE SCALE GENOMIC DNA]</scope>
</reference>
<name>A0AAV1I2F7_9CHLO</name>
<feature type="region of interest" description="Disordered" evidence="1">
    <location>
        <begin position="1"/>
        <end position="110"/>
    </location>
</feature>